<dbReference type="EMBL" id="JARQZJ010000121">
    <property type="protein sequence ID" value="KAK9888275.1"/>
    <property type="molecule type" value="Genomic_DNA"/>
</dbReference>
<keyword evidence="1" id="KW-0812">Transmembrane</keyword>
<proteinExistence type="predicted"/>
<accession>A0AAW1V8D4</accession>
<protein>
    <submittedName>
        <fullName evidence="2">Uncharacterized protein</fullName>
    </submittedName>
</protein>
<dbReference type="Proteomes" id="UP001431783">
    <property type="component" value="Unassembled WGS sequence"/>
</dbReference>
<keyword evidence="1" id="KW-1133">Transmembrane helix</keyword>
<keyword evidence="1" id="KW-0472">Membrane</keyword>
<evidence type="ECO:0000256" key="1">
    <source>
        <dbReference type="SAM" id="Phobius"/>
    </source>
</evidence>
<keyword evidence="3" id="KW-1185">Reference proteome</keyword>
<feature type="transmembrane region" description="Helical" evidence="1">
    <location>
        <begin position="85"/>
        <end position="103"/>
    </location>
</feature>
<feature type="transmembrane region" description="Helical" evidence="1">
    <location>
        <begin position="123"/>
        <end position="146"/>
    </location>
</feature>
<gene>
    <name evidence="2" type="ORF">WA026_000538</name>
</gene>
<dbReference type="AlphaFoldDB" id="A0AAW1V8D4"/>
<comment type="caution">
    <text evidence="2">The sequence shown here is derived from an EMBL/GenBank/DDBJ whole genome shotgun (WGS) entry which is preliminary data.</text>
</comment>
<sequence length="168" mass="18910">MSASTIVIKNPPPSVCGSVKKNCLGSTTYSIVVPTLWLLSAVFASARADPSPNGTGVIVSLTIQDVLMLVLSSWLLHKSLCSRNFIMAVPWVGMMIYSIYFTHYKGVIRMISALRYARINTTLPWLTVGLSLVALVIRAFLTMRVLQLSTYLWYRKRLEKELYYQLID</sequence>
<reference evidence="2 3" key="1">
    <citation type="submission" date="2023-03" db="EMBL/GenBank/DDBJ databases">
        <title>Genome insight into feeding habits of ladybird beetles.</title>
        <authorList>
            <person name="Li H.-S."/>
            <person name="Huang Y.-H."/>
            <person name="Pang H."/>
        </authorList>
    </citation>
    <scope>NUCLEOTIDE SEQUENCE [LARGE SCALE GENOMIC DNA]</scope>
    <source>
        <strain evidence="2">SYSU_2023b</strain>
        <tissue evidence="2">Whole body</tissue>
    </source>
</reference>
<feature type="transmembrane region" description="Helical" evidence="1">
    <location>
        <begin position="28"/>
        <end position="48"/>
    </location>
</feature>
<evidence type="ECO:0000313" key="2">
    <source>
        <dbReference type="EMBL" id="KAK9888275.1"/>
    </source>
</evidence>
<evidence type="ECO:0000313" key="3">
    <source>
        <dbReference type="Proteomes" id="UP001431783"/>
    </source>
</evidence>
<name>A0AAW1V8D4_9CUCU</name>
<organism evidence="2 3">
    <name type="scientific">Henosepilachna vigintioctopunctata</name>
    <dbReference type="NCBI Taxonomy" id="420089"/>
    <lineage>
        <taxon>Eukaryota</taxon>
        <taxon>Metazoa</taxon>
        <taxon>Ecdysozoa</taxon>
        <taxon>Arthropoda</taxon>
        <taxon>Hexapoda</taxon>
        <taxon>Insecta</taxon>
        <taxon>Pterygota</taxon>
        <taxon>Neoptera</taxon>
        <taxon>Endopterygota</taxon>
        <taxon>Coleoptera</taxon>
        <taxon>Polyphaga</taxon>
        <taxon>Cucujiformia</taxon>
        <taxon>Coccinelloidea</taxon>
        <taxon>Coccinellidae</taxon>
        <taxon>Epilachninae</taxon>
        <taxon>Epilachnini</taxon>
        <taxon>Henosepilachna</taxon>
    </lineage>
</organism>
<feature type="transmembrane region" description="Helical" evidence="1">
    <location>
        <begin position="54"/>
        <end position="76"/>
    </location>
</feature>